<comment type="caution">
    <text evidence="1">The sequence shown here is derived from an EMBL/GenBank/DDBJ whole genome shotgun (WGS) entry which is preliminary data.</text>
</comment>
<proteinExistence type="predicted"/>
<name>A0A7J8JHE6_ROUAE</name>
<protein>
    <submittedName>
        <fullName evidence="1">Uncharacterized protein</fullName>
    </submittedName>
</protein>
<gene>
    <name evidence="1" type="ORF">HJG63_010134</name>
</gene>
<dbReference type="AlphaFoldDB" id="A0A7J8JHE6"/>
<evidence type="ECO:0000313" key="2">
    <source>
        <dbReference type="Proteomes" id="UP000593571"/>
    </source>
</evidence>
<reference evidence="1 2" key="1">
    <citation type="journal article" date="2020" name="Nature">
        <title>Six reference-quality genomes reveal evolution of bat adaptations.</title>
        <authorList>
            <person name="Jebb D."/>
            <person name="Huang Z."/>
            <person name="Pippel M."/>
            <person name="Hughes G.M."/>
            <person name="Lavrichenko K."/>
            <person name="Devanna P."/>
            <person name="Winkler S."/>
            <person name="Jermiin L.S."/>
            <person name="Skirmuntt E.C."/>
            <person name="Katzourakis A."/>
            <person name="Burkitt-Gray L."/>
            <person name="Ray D.A."/>
            <person name="Sullivan K.A.M."/>
            <person name="Roscito J.G."/>
            <person name="Kirilenko B.M."/>
            <person name="Davalos L.M."/>
            <person name="Corthals A.P."/>
            <person name="Power M.L."/>
            <person name="Jones G."/>
            <person name="Ransome R.D."/>
            <person name="Dechmann D.K.N."/>
            <person name="Locatelli A.G."/>
            <person name="Puechmaille S.J."/>
            <person name="Fedrigo O."/>
            <person name="Jarvis E.D."/>
            <person name="Hiller M."/>
            <person name="Vernes S.C."/>
            <person name="Myers E.W."/>
            <person name="Teeling E.C."/>
        </authorList>
    </citation>
    <scope>NUCLEOTIDE SEQUENCE [LARGE SCALE GENOMIC DNA]</scope>
    <source>
        <strain evidence="1">MRouAeg1</strain>
        <tissue evidence="1">Muscle</tissue>
    </source>
</reference>
<dbReference type="Proteomes" id="UP000593571">
    <property type="component" value="Unassembled WGS sequence"/>
</dbReference>
<sequence>MMCHLMYLFIKRPWEIGIQLRTLESLERLRFPQDLRAGKCYRNSLKISLALYHLGCCFSFYNRDPKLPNTSMWQKFISLLSKGSRVQYGSPHESFQEPWVLQFCCSAIPTRSIVVAPAPAIATAFQSMKSRKRGREGHAFLFQDTICCLHCTQCFCSSYNSQNGHMASPSCWEMSLLFCEAKDPPKHTSGDLFLK</sequence>
<evidence type="ECO:0000313" key="1">
    <source>
        <dbReference type="EMBL" id="KAF6495745.1"/>
    </source>
</evidence>
<organism evidence="1 2">
    <name type="scientific">Rousettus aegyptiacus</name>
    <name type="common">Egyptian fruit bat</name>
    <name type="synonym">Pteropus aegyptiacus</name>
    <dbReference type="NCBI Taxonomy" id="9407"/>
    <lineage>
        <taxon>Eukaryota</taxon>
        <taxon>Metazoa</taxon>
        <taxon>Chordata</taxon>
        <taxon>Craniata</taxon>
        <taxon>Vertebrata</taxon>
        <taxon>Euteleostomi</taxon>
        <taxon>Mammalia</taxon>
        <taxon>Eutheria</taxon>
        <taxon>Laurasiatheria</taxon>
        <taxon>Chiroptera</taxon>
        <taxon>Yinpterochiroptera</taxon>
        <taxon>Pteropodoidea</taxon>
        <taxon>Pteropodidae</taxon>
        <taxon>Rousettinae</taxon>
        <taxon>Rousettus</taxon>
    </lineage>
</organism>
<accession>A0A7J8JHE6</accession>
<keyword evidence="2" id="KW-1185">Reference proteome</keyword>
<dbReference type="EMBL" id="JACASE010000002">
    <property type="protein sequence ID" value="KAF6495745.1"/>
    <property type="molecule type" value="Genomic_DNA"/>
</dbReference>